<evidence type="ECO:0000313" key="2">
    <source>
        <dbReference type="Proteomes" id="UP000038045"/>
    </source>
</evidence>
<evidence type="ECO:0000313" key="3">
    <source>
        <dbReference type="WBParaSite" id="PTRK_0000568100.1"/>
    </source>
</evidence>
<accession>A0A0N4ZDM0</accession>
<proteinExistence type="predicted"/>
<feature type="region of interest" description="Disordered" evidence="1">
    <location>
        <begin position="1"/>
        <end position="40"/>
    </location>
</feature>
<dbReference type="Proteomes" id="UP000038045">
    <property type="component" value="Unplaced"/>
</dbReference>
<dbReference type="WBParaSite" id="PTRK_0000568100.1">
    <property type="protein sequence ID" value="PTRK_0000568100.1"/>
    <property type="gene ID" value="PTRK_0000568100"/>
</dbReference>
<sequence length="150" mass="17090">MAHTRPRRTTKKSSTSKRKSSKSKTGSSSNTTTNVKPNKELIKAIKDENNACKEEIKCDLDKLEEKSYMLIEKTTDETTKTLTDHLSEEFPEMNYAVSFNSSQDSSLNIETENLNDTIDIFKSLRDKVHNGNASPKSCHHYQELREIIFG</sequence>
<evidence type="ECO:0000256" key="1">
    <source>
        <dbReference type="SAM" id="MobiDB-lite"/>
    </source>
</evidence>
<protein>
    <submittedName>
        <fullName evidence="3">Uncharacterized protein</fullName>
    </submittedName>
</protein>
<keyword evidence="2" id="KW-1185">Reference proteome</keyword>
<name>A0A0N4ZDM0_PARTI</name>
<reference evidence="3" key="1">
    <citation type="submission" date="2017-02" db="UniProtKB">
        <authorList>
            <consortium name="WormBaseParasite"/>
        </authorList>
    </citation>
    <scope>IDENTIFICATION</scope>
</reference>
<organism evidence="2 3">
    <name type="scientific">Parastrongyloides trichosuri</name>
    <name type="common">Possum-specific nematode worm</name>
    <dbReference type="NCBI Taxonomy" id="131310"/>
    <lineage>
        <taxon>Eukaryota</taxon>
        <taxon>Metazoa</taxon>
        <taxon>Ecdysozoa</taxon>
        <taxon>Nematoda</taxon>
        <taxon>Chromadorea</taxon>
        <taxon>Rhabditida</taxon>
        <taxon>Tylenchina</taxon>
        <taxon>Panagrolaimomorpha</taxon>
        <taxon>Strongyloidoidea</taxon>
        <taxon>Strongyloididae</taxon>
        <taxon>Parastrongyloides</taxon>
    </lineage>
</organism>
<feature type="compositionally biased region" description="Basic residues" evidence="1">
    <location>
        <begin position="1"/>
        <end position="22"/>
    </location>
</feature>
<dbReference type="AlphaFoldDB" id="A0A0N4ZDM0"/>
<feature type="compositionally biased region" description="Low complexity" evidence="1">
    <location>
        <begin position="23"/>
        <end position="33"/>
    </location>
</feature>